<proteinExistence type="predicted"/>
<reference evidence="2 3" key="1">
    <citation type="submission" date="2018-11" db="EMBL/GenBank/DDBJ databases">
        <title>Sequencing the genomes of 1000 actinobacteria strains.</title>
        <authorList>
            <person name="Klenk H.-P."/>
        </authorList>
    </citation>
    <scope>NUCLEOTIDE SEQUENCE [LARGE SCALE GENOMIC DNA]</scope>
    <source>
        <strain evidence="2 3">DSM 14418</strain>
    </source>
</reference>
<feature type="compositionally biased region" description="Low complexity" evidence="1">
    <location>
        <begin position="9"/>
        <end position="21"/>
    </location>
</feature>
<dbReference type="RefSeq" id="WP_211338735.1">
    <property type="nucleotide sequence ID" value="NZ_RKRA01000001.1"/>
</dbReference>
<dbReference type="PANTHER" id="PTHR39337:SF1">
    <property type="entry name" value="BLR5642 PROTEIN"/>
    <property type="match status" value="1"/>
</dbReference>
<evidence type="ECO:0000313" key="3">
    <source>
        <dbReference type="Proteomes" id="UP000280726"/>
    </source>
</evidence>
<sequence>MSRAEEAPADAGAALPGAGQARPGVLTVGHGTLDRTALAALLRDAGVAEVVDVRRFPGSRANPDVRRDALEEWVHAAGVAYRWEPRLGGRRHIPAARRATSPDTWWRVEAFRAYAAWTRSADFADALAGVLGDAAERRVALMCSETLWWRCHRRVIADVLALRHGLAVGHLMHDGTVRTHEPSAGARVATDGLVWDGAA</sequence>
<feature type="region of interest" description="Disordered" evidence="1">
    <location>
        <begin position="1"/>
        <end position="21"/>
    </location>
</feature>
<name>A0A3N4YZX8_9MICO</name>
<keyword evidence="3" id="KW-1185">Reference proteome</keyword>
<organism evidence="2 3">
    <name type="scientific">Georgenia muralis</name>
    <dbReference type="NCBI Taxonomy" id="154117"/>
    <lineage>
        <taxon>Bacteria</taxon>
        <taxon>Bacillati</taxon>
        <taxon>Actinomycetota</taxon>
        <taxon>Actinomycetes</taxon>
        <taxon>Micrococcales</taxon>
        <taxon>Bogoriellaceae</taxon>
        <taxon>Georgenia</taxon>
    </lineage>
</organism>
<dbReference type="PANTHER" id="PTHR39337">
    <property type="entry name" value="BLR5642 PROTEIN"/>
    <property type="match status" value="1"/>
</dbReference>
<evidence type="ECO:0000313" key="2">
    <source>
        <dbReference type="EMBL" id="RPF26639.1"/>
    </source>
</evidence>
<evidence type="ECO:0000256" key="1">
    <source>
        <dbReference type="SAM" id="MobiDB-lite"/>
    </source>
</evidence>
<comment type="caution">
    <text evidence="2">The sequence shown here is derived from an EMBL/GenBank/DDBJ whole genome shotgun (WGS) entry which is preliminary data.</text>
</comment>
<dbReference type="InterPro" id="IPR014519">
    <property type="entry name" value="UCP024492"/>
</dbReference>
<gene>
    <name evidence="2" type="ORF">EDD32_1087</name>
</gene>
<dbReference type="Pfam" id="PF04343">
    <property type="entry name" value="DUF488"/>
    <property type="match status" value="1"/>
</dbReference>
<protein>
    <submittedName>
        <fullName evidence="2">Uncharacterized protein DUF488</fullName>
    </submittedName>
</protein>
<dbReference type="AlphaFoldDB" id="A0A3N4YZX8"/>
<dbReference type="PIRSF" id="PIRSF024492">
    <property type="entry name" value="UCP024492"/>
    <property type="match status" value="1"/>
</dbReference>
<dbReference type="EMBL" id="RKRA01000001">
    <property type="protein sequence ID" value="RPF26639.1"/>
    <property type="molecule type" value="Genomic_DNA"/>
</dbReference>
<accession>A0A3N4YZX8</accession>
<dbReference type="InterPro" id="IPR007438">
    <property type="entry name" value="DUF488"/>
</dbReference>
<dbReference type="Proteomes" id="UP000280726">
    <property type="component" value="Unassembled WGS sequence"/>
</dbReference>